<dbReference type="PANTHER" id="PTHR31956:SF1">
    <property type="entry name" value="NON-SPECIFIC PHOSPHOLIPASE C1"/>
    <property type="match status" value="1"/>
</dbReference>
<dbReference type="GO" id="GO:0042578">
    <property type="term" value="F:phosphoric ester hydrolase activity"/>
    <property type="evidence" value="ECO:0007669"/>
    <property type="project" value="UniProtKB-ARBA"/>
</dbReference>
<feature type="compositionally biased region" description="Basic and acidic residues" evidence="2">
    <location>
        <begin position="31"/>
        <end position="44"/>
    </location>
</feature>
<feature type="region of interest" description="Disordered" evidence="2">
    <location>
        <begin position="1"/>
        <end position="77"/>
    </location>
</feature>
<evidence type="ECO:0000256" key="1">
    <source>
        <dbReference type="ARBA" id="ARBA00022801"/>
    </source>
</evidence>
<evidence type="ECO:0000256" key="2">
    <source>
        <dbReference type="SAM" id="MobiDB-lite"/>
    </source>
</evidence>
<keyword evidence="4" id="KW-1185">Reference proteome</keyword>
<dbReference type="Proteomes" id="UP000027222">
    <property type="component" value="Unassembled WGS sequence"/>
</dbReference>
<evidence type="ECO:0000313" key="3">
    <source>
        <dbReference type="EMBL" id="KDR74439.1"/>
    </source>
</evidence>
<feature type="compositionally biased region" description="Basic and acidic residues" evidence="2">
    <location>
        <begin position="50"/>
        <end position="60"/>
    </location>
</feature>
<sequence length="181" mass="19628">MANYHKEVGKAIIAQRGKISGKGSQGSPGPRGEEDERGRRRGGEANEVAKAPEQDSRNDPTRGFADHVPPPTGVPNPDGLTYTEVSLDGKNYTFNFDRLGVRVPTLIISPWVQKGVIEHAGQNQGLSYSHSSIAAFMGKLWNLDGGEPLTKRVGFASTFEHLIMNQFRSDTPVTLPAPATF</sequence>
<dbReference type="STRING" id="685588.A0A067T3H1"/>
<dbReference type="OrthoDB" id="5135119at2759"/>
<gene>
    <name evidence="3" type="ORF">GALMADRAFT_157644</name>
</gene>
<name>A0A067T3H1_GALM3</name>
<dbReference type="InterPro" id="IPR007312">
    <property type="entry name" value="Phosphoesterase"/>
</dbReference>
<reference evidence="4" key="1">
    <citation type="journal article" date="2014" name="Proc. Natl. Acad. Sci. U.S.A.">
        <title>Extensive sampling of basidiomycete genomes demonstrates inadequacy of the white-rot/brown-rot paradigm for wood decay fungi.</title>
        <authorList>
            <person name="Riley R."/>
            <person name="Salamov A.A."/>
            <person name="Brown D.W."/>
            <person name="Nagy L.G."/>
            <person name="Floudas D."/>
            <person name="Held B.W."/>
            <person name="Levasseur A."/>
            <person name="Lombard V."/>
            <person name="Morin E."/>
            <person name="Otillar R."/>
            <person name="Lindquist E.A."/>
            <person name="Sun H."/>
            <person name="LaButti K.M."/>
            <person name="Schmutz J."/>
            <person name="Jabbour D."/>
            <person name="Luo H."/>
            <person name="Baker S.E."/>
            <person name="Pisabarro A.G."/>
            <person name="Walton J.D."/>
            <person name="Blanchette R.A."/>
            <person name="Henrissat B."/>
            <person name="Martin F."/>
            <person name="Cullen D."/>
            <person name="Hibbett D.S."/>
            <person name="Grigoriev I.V."/>
        </authorList>
    </citation>
    <scope>NUCLEOTIDE SEQUENCE [LARGE SCALE GENOMIC DNA]</scope>
    <source>
        <strain evidence="4">CBS 339.88</strain>
    </source>
</reference>
<dbReference type="InterPro" id="IPR017850">
    <property type="entry name" value="Alkaline_phosphatase_core_sf"/>
</dbReference>
<accession>A0A067T3H1</accession>
<dbReference type="HOGENOM" id="CLU_1489117_0_0_1"/>
<organism evidence="3 4">
    <name type="scientific">Galerina marginata (strain CBS 339.88)</name>
    <dbReference type="NCBI Taxonomy" id="685588"/>
    <lineage>
        <taxon>Eukaryota</taxon>
        <taxon>Fungi</taxon>
        <taxon>Dikarya</taxon>
        <taxon>Basidiomycota</taxon>
        <taxon>Agaricomycotina</taxon>
        <taxon>Agaricomycetes</taxon>
        <taxon>Agaricomycetidae</taxon>
        <taxon>Agaricales</taxon>
        <taxon>Agaricineae</taxon>
        <taxon>Strophariaceae</taxon>
        <taxon>Galerina</taxon>
    </lineage>
</organism>
<dbReference type="AlphaFoldDB" id="A0A067T3H1"/>
<dbReference type="Pfam" id="PF04185">
    <property type="entry name" value="Phosphoesterase"/>
    <property type="match status" value="1"/>
</dbReference>
<dbReference type="EMBL" id="KL142383">
    <property type="protein sequence ID" value="KDR74439.1"/>
    <property type="molecule type" value="Genomic_DNA"/>
</dbReference>
<dbReference type="GO" id="GO:0009395">
    <property type="term" value="P:phospholipid catabolic process"/>
    <property type="evidence" value="ECO:0007669"/>
    <property type="project" value="TreeGrafter"/>
</dbReference>
<proteinExistence type="predicted"/>
<dbReference type="Gene3D" id="3.40.720.10">
    <property type="entry name" value="Alkaline Phosphatase, subunit A"/>
    <property type="match status" value="1"/>
</dbReference>
<dbReference type="PANTHER" id="PTHR31956">
    <property type="entry name" value="NON-SPECIFIC PHOSPHOLIPASE C4-RELATED"/>
    <property type="match status" value="1"/>
</dbReference>
<protein>
    <submittedName>
        <fullName evidence="3">Uncharacterized protein</fullName>
    </submittedName>
</protein>
<keyword evidence="1" id="KW-0378">Hydrolase</keyword>
<evidence type="ECO:0000313" key="4">
    <source>
        <dbReference type="Proteomes" id="UP000027222"/>
    </source>
</evidence>